<dbReference type="InterPro" id="IPR010035">
    <property type="entry name" value="Thi_S"/>
</dbReference>
<sequence>MADAKIILNGEEYWINLPSNLTDLCEKLQLDPLKVAIEHNREIAPRSLFSQITLSNGDEIEIVHFVGGG</sequence>
<dbReference type="OrthoDB" id="197113at2"/>
<evidence type="ECO:0000313" key="2">
    <source>
        <dbReference type="Proteomes" id="UP000242561"/>
    </source>
</evidence>
<dbReference type="Pfam" id="PF02597">
    <property type="entry name" value="ThiS"/>
    <property type="match status" value="1"/>
</dbReference>
<reference evidence="1 2" key="1">
    <citation type="submission" date="2016-11" db="EMBL/GenBank/DDBJ databases">
        <title>Sphingorhabdus sp. LPB0140, isolated from marine environment.</title>
        <authorList>
            <person name="Kim E."/>
            <person name="Yi H."/>
        </authorList>
    </citation>
    <scope>NUCLEOTIDE SEQUENCE [LARGE SCALE GENOMIC DNA]</scope>
    <source>
        <strain evidence="1 2">LPB0140</strain>
    </source>
</reference>
<evidence type="ECO:0000313" key="1">
    <source>
        <dbReference type="EMBL" id="APG62173.1"/>
    </source>
</evidence>
<dbReference type="EMBL" id="CP018154">
    <property type="protein sequence ID" value="APG62173.1"/>
    <property type="molecule type" value="Genomic_DNA"/>
</dbReference>
<gene>
    <name evidence="1" type="ORF">LPB140_04400</name>
</gene>
<name>A0A1L3JAT3_9SPHN</name>
<dbReference type="Proteomes" id="UP000242561">
    <property type="component" value="Chromosome"/>
</dbReference>
<dbReference type="SUPFAM" id="SSF54285">
    <property type="entry name" value="MoaD/ThiS"/>
    <property type="match status" value="1"/>
</dbReference>
<dbReference type="NCBIfam" id="TIGR01683">
    <property type="entry name" value="thiS"/>
    <property type="match status" value="1"/>
</dbReference>
<dbReference type="InterPro" id="IPR016155">
    <property type="entry name" value="Mopterin_synth/thiamin_S_b"/>
</dbReference>
<dbReference type="AlphaFoldDB" id="A0A1L3JAT3"/>
<dbReference type="STRING" id="1913578.LPB140_04400"/>
<dbReference type="InterPro" id="IPR003749">
    <property type="entry name" value="ThiS/MoaD-like"/>
</dbReference>
<dbReference type="RefSeq" id="WP_072558824.1">
    <property type="nucleotide sequence ID" value="NZ_CP018154.1"/>
</dbReference>
<dbReference type="Gene3D" id="3.10.20.30">
    <property type="match status" value="1"/>
</dbReference>
<dbReference type="KEGG" id="sphl:LPB140_04400"/>
<dbReference type="InterPro" id="IPR012675">
    <property type="entry name" value="Beta-grasp_dom_sf"/>
</dbReference>
<accession>A0A1L3JAT3</accession>
<keyword evidence="2" id="KW-1185">Reference proteome</keyword>
<organism evidence="1 2">
    <name type="scientific">Sphingorhabdus lutea</name>
    <dbReference type="NCBI Taxonomy" id="1913578"/>
    <lineage>
        <taxon>Bacteria</taxon>
        <taxon>Pseudomonadati</taxon>
        <taxon>Pseudomonadota</taxon>
        <taxon>Alphaproteobacteria</taxon>
        <taxon>Sphingomonadales</taxon>
        <taxon>Sphingomonadaceae</taxon>
        <taxon>Sphingorhabdus</taxon>
    </lineage>
</organism>
<dbReference type="CDD" id="cd00565">
    <property type="entry name" value="Ubl_ThiS"/>
    <property type="match status" value="1"/>
</dbReference>
<proteinExistence type="predicted"/>
<protein>
    <submittedName>
        <fullName evidence="1">Thiamine biosynthesis protein ThiS</fullName>
    </submittedName>
</protein>
<dbReference type="PANTHER" id="PTHR34472:SF1">
    <property type="entry name" value="SULFUR CARRIER PROTEIN THIS"/>
    <property type="match status" value="1"/>
</dbReference>
<dbReference type="PANTHER" id="PTHR34472">
    <property type="entry name" value="SULFUR CARRIER PROTEIN THIS"/>
    <property type="match status" value="1"/>
</dbReference>